<sequence>MAKPFEDFQAQLSWQQLSLLLDTVSYFQEAPKYLSLPAESGERLAVPLLADTLREMLDSLPEEEPLLKKAFAFAWQARTEDEGELHVALPNGRMLQQYTKLADFSPV</sequence>
<dbReference type="EMBL" id="JAFBEB010000006">
    <property type="protein sequence ID" value="MBM7590460.1"/>
    <property type="molecule type" value="Genomic_DNA"/>
</dbReference>
<name>A0A939BPG9_9BACL</name>
<keyword evidence="2" id="KW-1185">Reference proteome</keyword>
<gene>
    <name evidence="1" type="ORF">JOD01_002064</name>
</gene>
<comment type="caution">
    <text evidence="1">The sequence shown here is derived from an EMBL/GenBank/DDBJ whole genome shotgun (WGS) entry which is preliminary data.</text>
</comment>
<evidence type="ECO:0000313" key="1">
    <source>
        <dbReference type="EMBL" id="MBM7590460.1"/>
    </source>
</evidence>
<evidence type="ECO:0000313" key="2">
    <source>
        <dbReference type="Proteomes" id="UP000717624"/>
    </source>
</evidence>
<dbReference type="RefSeq" id="WP_204518211.1">
    <property type="nucleotide sequence ID" value="NZ_BAABIN010000002.1"/>
</dbReference>
<proteinExistence type="predicted"/>
<dbReference type="Proteomes" id="UP000717624">
    <property type="component" value="Unassembled WGS sequence"/>
</dbReference>
<dbReference type="AlphaFoldDB" id="A0A939BPG9"/>
<accession>A0A939BPG9</accession>
<organism evidence="1 2">
    <name type="scientific">Brevibacillus fulvus</name>
    <dbReference type="NCBI Taxonomy" id="1125967"/>
    <lineage>
        <taxon>Bacteria</taxon>
        <taxon>Bacillati</taxon>
        <taxon>Bacillota</taxon>
        <taxon>Bacilli</taxon>
        <taxon>Bacillales</taxon>
        <taxon>Paenibacillaceae</taxon>
        <taxon>Brevibacillus</taxon>
    </lineage>
</organism>
<protein>
    <submittedName>
        <fullName evidence="1">Uncharacterized protein</fullName>
    </submittedName>
</protein>
<reference evidence="1" key="1">
    <citation type="submission" date="2021-01" db="EMBL/GenBank/DDBJ databases">
        <title>Genomic Encyclopedia of Type Strains, Phase IV (KMG-IV): sequencing the most valuable type-strain genomes for metagenomic binning, comparative biology and taxonomic classification.</title>
        <authorList>
            <person name="Goeker M."/>
        </authorList>
    </citation>
    <scope>NUCLEOTIDE SEQUENCE</scope>
    <source>
        <strain evidence="1">DSM 25523</strain>
    </source>
</reference>